<organism evidence="3 4">
    <name type="scientific">Phytoactinopolyspora halophila</name>
    <dbReference type="NCBI Taxonomy" id="1981511"/>
    <lineage>
        <taxon>Bacteria</taxon>
        <taxon>Bacillati</taxon>
        <taxon>Actinomycetota</taxon>
        <taxon>Actinomycetes</taxon>
        <taxon>Jiangellales</taxon>
        <taxon>Jiangellaceae</taxon>
        <taxon>Phytoactinopolyspora</taxon>
    </lineage>
</organism>
<comment type="caution">
    <text evidence="3">The sequence shown here is derived from an EMBL/GenBank/DDBJ whole genome shotgun (WGS) entry which is preliminary data.</text>
</comment>
<evidence type="ECO:0000313" key="3">
    <source>
        <dbReference type="EMBL" id="RAW18960.1"/>
    </source>
</evidence>
<feature type="region of interest" description="Disordered" evidence="1">
    <location>
        <begin position="1"/>
        <end position="49"/>
    </location>
</feature>
<sequence length="202" mass="21801">MGAELPITASVSGPEVNGRTQPAPVEPPDAGTGEYEIVPGDDAPPEDGSGETIRYIVEVEGDLPFDADEFGSDVHTILNDERGWGHEDNMRFARVDSEPVAFRVSLSSPDLTDDQCYPLLTRGKVSCWNGTRAVINALRWGAGADTYDGDILSYREYLINHEVGHALGHGHANCPEDGALAPVMVQQSKSLEGCEPNPWPSR</sequence>
<protein>
    <recommendedName>
        <fullName evidence="2">DUF3152 domain-containing protein</fullName>
    </recommendedName>
</protein>
<dbReference type="AlphaFoldDB" id="A0A329R346"/>
<gene>
    <name evidence="3" type="ORF">DPM12_01275</name>
</gene>
<dbReference type="Proteomes" id="UP000250462">
    <property type="component" value="Unassembled WGS sequence"/>
</dbReference>
<feature type="domain" description="DUF3152" evidence="2">
    <location>
        <begin position="28"/>
        <end position="193"/>
    </location>
</feature>
<proteinExistence type="predicted"/>
<dbReference type="OrthoDB" id="9779865at2"/>
<evidence type="ECO:0000256" key="1">
    <source>
        <dbReference type="SAM" id="MobiDB-lite"/>
    </source>
</evidence>
<name>A0A329R346_9ACTN</name>
<evidence type="ECO:0000313" key="4">
    <source>
        <dbReference type="Proteomes" id="UP000250462"/>
    </source>
</evidence>
<dbReference type="EMBL" id="QMIG01000001">
    <property type="protein sequence ID" value="RAW18960.1"/>
    <property type="molecule type" value="Genomic_DNA"/>
</dbReference>
<reference evidence="3 4" key="1">
    <citation type="submission" date="2018-06" db="EMBL/GenBank/DDBJ databases">
        <title>Phytoactinopolyspora halophila sp. nov., a novel halophilic actinomycete isolated from a saline soil in China.</title>
        <authorList>
            <person name="Tang S.-K."/>
        </authorList>
    </citation>
    <scope>NUCLEOTIDE SEQUENCE [LARGE SCALE GENOMIC DNA]</scope>
    <source>
        <strain evidence="3 4">YIM 96934</strain>
    </source>
</reference>
<dbReference type="SUPFAM" id="SSF55486">
    <property type="entry name" value="Metalloproteases ('zincins'), catalytic domain"/>
    <property type="match status" value="1"/>
</dbReference>
<evidence type="ECO:0000259" key="2">
    <source>
        <dbReference type="Pfam" id="PF11350"/>
    </source>
</evidence>
<dbReference type="Pfam" id="PF11350">
    <property type="entry name" value="DUF3152"/>
    <property type="match status" value="1"/>
</dbReference>
<keyword evidence="4" id="KW-1185">Reference proteome</keyword>
<accession>A0A329R346</accession>
<dbReference type="InterPro" id="IPR022603">
    <property type="entry name" value="DUF3152"/>
</dbReference>